<dbReference type="PANTHER" id="PTHR37938:SF1">
    <property type="entry name" value="BLL0215 PROTEIN"/>
    <property type="match status" value="1"/>
</dbReference>
<keyword evidence="1" id="KW-1133">Transmembrane helix</keyword>
<gene>
    <name evidence="3" type="ORF">KTS45_04600</name>
</gene>
<dbReference type="AlphaFoldDB" id="A0A8J8C629"/>
<keyword evidence="1" id="KW-0812">Transmembrane</keyword>
<dbReference type="RefSeq" id="WP_162316603.1">
    <property type="nucleotide sequence ID" value="NZ_JAHQXF010000001.1"/>
</dbReference>
<reference evidence="3 4" key="1">
    <citation type="submission" date="2021-06" db="EMBL/GenBank/DDBJ databases">
        <title>New haloarchaea isolates fom saline soil.</title>
        <authorList>
            <person name="Duran-Viseras A."/>
            <person name="Sanchez-Porro C.S."/>
            <person name="Ventosa A."/>
        </authorList>
    </citation>
    <scope>NUCLEOTIDE SEQUENCE [LARGE SCALE GENOMIC DNA]</scope>
    <source>
        <strain evidence="3 4">JCM 183640</strain>
    </source>
</reference>
<feature type="transmembrane region" description="Helical" evidence="1">
    <location>
        <begin position="59"/>
        <end position="80"/>
    </location>
</feature>
<dbReference type="PANTHER" id="PTHR37938">
    <property type="entry name" value="BLL0215 PROTEIN"/>
    <property type="match status" value="1"/>
</dbReference>
<dbReference type="Proteomes" id="UP000766550">
    <property type="component" value="Unassembled WGS sequence"/>
</dbReference>
<evidence type="ECO:0000313" key="4">
    <source>
        <dbReference type="Proteomes" id="UP000766550"/>
    </source>
</evidence>
<dbReference type="OrthoDB" id="204675at2157"/>
<evidence type="ECO:0000259" key="2">
    <source>
        <dbReference type="Pfam" id="PF03703"/>
    </source>
</evidence>
<feature type="transmembrane region" description="Helical" evidence="1">
    <location>
        <begin position="30"/>
        <end position="53"/>
    </location>
</feature>
<name>A0A8J8C629_9EURY</name>
<sequence>MSDPAWLSLDGDEEIHWQGQPRQRVVLQGVALGLIAALVVGALGWLVVGAAALSTAVSLAVVVPIALAAFAVPTAAAWLWRRTTRYVLTETALYHRTGVLSVTVTELSLRKIQNTSYAQGVLGNVFGHGTVTVDTAGSEGAELRLVAMNDPAAIQRRIAERAKRVRGDDADAADVPGTLEQWRAVLAEIRGVRAALDRE</sequence>
<dbReference type="Pfam" id="PF03703">
    <property type="entry name" value="bPH_2"/>
    <property type="match status" value="1"/>
</dbReference>
<evidence type="ECO:0000256" key="1">
    <source>
        <dbReference type="SAM" id="Phobius"/>
    </source>
</evidence>
<dbReference type="EMBL" id="JAHQXF010000001">
    <property type="protein sequence ID" value="MBV0923473.1"/>
    <property type="molecule type" value="Genomic_DNA"/>
</dbReference>
<protein>
    <submittedName>
        <fullName evidence="3">PH domain-containing protein</fullName>
    </submittedName>
</protein>
<dbReference type="InterPro" id="IPR005182">
    <property type="entry name" value="YdbS-like_PH"/>
</dbReference>
<organism evidence="3 4">
    <name type="scientific">Haloarcula limicola</name>
    <dbReference type="NCBI Taxonomy" id="1429915"/>
    <lineage>
        <taxon>Archaea</taxon>
        <taxon>Methanobacteriati</taxon>
        <taxon>Methanobacteriota</taxon>
        <taxon>Stenosarchaea group</taxon>
        <taxon>Halobacteria</taxon>
        <taxon>Halobacteriales</taxon>
        <taxon>Haloarculaceae</taxon>
        <taxon>Haloarcula</taxon>
    </lineage>
</organism>
<keyword evidence="4" id="KW-1185">Reference proteome</keyword>
<feature type="domain" description="YdbS-like PH" evidence="2">
    <location>
        <begin position="82"/>
        <end position="158"/>
    </location>
</feature>
<comment type="caution">
    <text evidence="3">The sequence shown here is derived from an EMBL/GenBank/DDBJ whole genome shotgun (WGS) entry which is preliminary data.</text>
</comment>
<keyword evidence="1" id="KW-0472">Membrane</keyword>
<accession>A0A8J8C629</accession>
<evidence type="ECO:0000313" key="3">
    <source>
        <dbReference type="EMBL" id="MBV0923473.1"/>
    </source>
</evidence>
<proteinExistence type="predicted"/>